<comment type="function">
    <text evidence="2 10">Catalyzes the formation of the alpha-1,6-glucosidic linkages in glycogen by scission of a 1,4-alpha-linked oligosaccharide from growing alpha-1,4-glucan chains and the subsequent attachment of the oligosaccharide to the alpha-1,6 position.</text>
</comment>
<dbReference type="InterPro" id="IPR014756">
    <property type="entry name" value="Ig_E-set"/>
</dbReference>
<dbReference type="InterPro" id="IPR006047">
    <property type="entry name" value="GH13_cat_dom"/>
</dbReference>
<comment type="caution">
    <text evidence="12">The sequence shown here is derived from an EMBL/GenBank/DDBJ whole genome shotgun (WGS) entry which is preliminary data.</text>
</comment>
<accession>A0ABT3H1S3</accession>
<keyword evidence="5 10" id="KW-0321">Glycogen metabolism</keyword>
<dbReference type="PANTHER" id="PTHR43651">
    <property type="entry name" value="1,4-ALPHA-GLUCAN-BRANCHING ENZYME"/>
    <property type="match status" value="1"/>
</dbReference>
<dbReference type="InterPro" id="IPR006407">
    <property type="entry name" value="GlgB"/>
</dbReference>
<dbReference type="PIRSF" id="PIRSF000463">
    <property type="entry name" value="GlgB"/>
    <property type="match status" value="1"/>
</dbReference>
<feature type="active site" description="Proton donor" evidence="10">
    <location>
        <position position="450"/>
    </location>
</feature>
<protein>
    <recommendedName>
        <fullName evidence="10">1,4-alpha-glucan branching enzyme GlgB</fullName>
        <ecNumber evidence="10">2.4.1.18</ecNumber>
    </recommendedName>
    <alternativeName>
        <fullName evidence="10">1,4-alpha-D-glucan:1,4-alpha-D-glucan 6-glucosyl-transferase</fullName>
    </alternativeName>
    <alternativeName>
        <fullName evidence="10">Alpha-(1-&gt;4)-glucan branching enzyme</fullName>
    </alternativeName>
    <alternativeName>
        <fullName evidence="10">Glycogen branching enzyme</fullName>
        <shortName evidence="10">BE</shortName>
    </alternativeName>
</protein>
<feature type="active site" description="Nucleophile" evidence="10">
    <location>
        <position position="396"/>
    </location>
</feature>
<dbReference type="InterPro" id="IPR054169">
    <property type="entry name" value="GlgB_N"/>
</dbReference>
<dbReference type="NCBIfam" id="TIGR01515">
    <property type="entry name" value="branching_enzym"/>
    <property type="match status" value="1"/>
</dbReference>
<proteinExistence type="inferred from homology"/>
<evidence type="ECO:0000256" key="6">
    <source>
        <dbReference type="ARBA" id="ARBA00022676"/>
    </source>
</evidence>
<evidence type="ECO:0000256" key="2">
    <source>
        <dbReference type="ARBA" id="ARBA00002953"/>
    </source>
</evidence>
<dbReference type="NCBIfam" id="NF008967">
    <property type="entry name" value="PRK12313.1"/>
    <property type="match status" value="1"/>
</dbReference>
<sequence>MITQDDVAEIKSGRVLDPFAVFGPRHRGQAGFLVAFDPAAETMEALTPKGSLPMQALGDGLFTGQLGTETSYRLRATKGPHLWDFDDPYRFGPVLGPLDLHLISEGTHRRLWQALGAHAITHEGCAGVHFAVWAPNARQVSVVGDFNGWDRRRAVMRRRGAGVWEIFLPGLQPGETYKYDIAPMHGGSALKADPLARATQLPPDTASRIATSQPYDWADDAWMESRHLRNNREAPITIYEAHLGSWRHRDGRSLTYREAGIELVDYAHDMGFTHIELMPLAEYPFGGSWGYQPTAMYAPTSRFGTPDDFRALIDAAHAKGMGVLMDWVPAHFPTDAHALAQFDGTALYEHGDPREGYHPDWNTLIYNVGRTEVKNFLTANAIFWLREFHLDGLRVDAVASMLYRDYSRKQGEWVPNHLGGRENFESITFLREMNALAYGEGPDGLMTVAEESTAWPGVTTPVHEGGLGFGFKWNMGWMNDTLRYIEHDPIHRRHHHDLMTFGLVYGFSENFVLPISHDEVVHGKGSMLQKMPGDHATKLSNLRAYYGFMWGHPGKKLLFMGCEFAQDHEWNHDFGLDWGALNHPGHAGMQRLVRDLNTLYRAEPALHARDADSNGFAWVDREARAESVFSWLRYGHAEHRPVAVLTNFTPVERQWRIGLPRPGRWREALNTDAGLYGGGNRGNFGSVHANGPPHAAQPHSAVVTLPPLSTLFLIPEDDR</sequence>
<dbReference type="Pfam" id="PF22019">
    <property type="entry name" value="GlgB_N"/>
    <property type="match status" value="1"/>
</dbReference>
<comment type="pathway">
    <text evidence="3 10">Glycan biosynthesis; glycogen biosynthesis.</text>
</comment>
<dbReference type="CDD" id="cd11322">
    <property type="entry name" value="AmyAc_Glg_BE"/>
    <property type="match status" value="1"/>
</dbReference>
<evidence type="ECO:0000256" key="1">
    <source>
        <dbReference type="ARBA" id="ARBA00000826"/>
    </source>
</evidence>
<dbReference type="InterPro" id="IPR037439">
    <property type="entry name" value="Branching_enzy"/>
</dbReference>
<evidence type="ECO:0000256" key="9">
    <source>
        <dbReference type="ARBA" id="ARBA00023277"/>
    </source>
</evidence>
<keyword evidence="7 10" id="KW-0808">Transferase</keyword>
<evidence type="ECO:0000313" key="13">
    <source>
        <dbReference type="Proteomes" id="UP001208938"/>
    </source>
</evidence>
<dbReference type="EC" id="2.4.1.18" evidence="10"/>
<evidence type="ECO:0000259" key="11">
    <source>
        <dbReference type="SMART" id="SM00642"/>
    </source>
</evidence>
<evidence type="ECO:0000256" key="4">
    <source>
        <dbReference type="ARBA" id="ARBA00009000"/>
    </source>
</evidence>
<dbReference type="Pfam" id="PF00128">
    <property type="entry name" value="Alpha-amylase"/>
    <property type="match status" value="1"/>
</dbReference>
<dbReference type="SUPFAM" id="SSF51011">
    <property type="entry name" value="Glycosyl hydrolase domain"/>
    <property type="match status" value="1"/>
</dbReference>
<keyword evidence="6 10" id="KW-0328">Glycosyltransferase</keyword>
<evidence type="ECO:0000256" key="5">
    <source>
        <dbReference type="ARBA" id="ARBA00022600"/>
    </source>
</evidence>
<feature type="domain" description="Glycosyl hydrolase family 13 catalytic" evidence="11">
    <location>
        <begin position="240"/>
        <end position="609"/>
    </location>
</feature>
<dbReference type="InterPro" id="IPR044143">
    <property type="entry name" value="GlgB_N_E_set_prok"/>
</dbReference>
<dbReference type="SUPFAM" id="SSF81296">
    <property type="entry name" value="E set domains"/>
    <property type="match status" value="2"/>
</dbReference>
<evidence type="ECO:0000256" key="7">
    <source>
        <dbReference type="ARBA" id="ARBA00022679"/>
    </source>
</evidence>
<dbReference type="Pfam" id="PF02922">
    <property type="entry name" value="CBM_48"/>
    <property type="match status" value="1"/>
</dbReference>
<comment type="similarity">
    <text evidence="4 10">Belongs to the glycosyl hydrolase 13 family. GlgB subfamily.</text>
</comment>
<evidence type="ECO:0000313" key="12">
    <source>
        <dbReference type="EMBL" id="MCW1933726.1"/>
    </source>
</evidence>
<evidence type="ECO:0000256" key="10">
    <source>
        <dbReference type="HAMAP-Rule" id="MF_00685"/>
    </source>
</evidence>
<dbReference type="Gene3D" id="2.60.40.1180">
    <property type="entry name" value="Golgi alpha-mannosidase II"/>
    <property type="match status" value="1"/>
</dbReference>
<keyword evidence="9 10" id="KW-0119">Carbohydrate metabolism</keyword>
<dbReference type="InterPro" id="IPR004193">
    <property type="entry name" value="Glyco_hydro_13_N"/>
</dbReference>
<dbReference type="SUPFAM" id="SSF51445">
    <property type="entry name" value="(Trans)glycosidases"/>
    <property type="match status" value="1"/>
</dbReference>
<dbReference type="InterPro" id="IPR017853">
    <property type="entry name" value="GH"/>
</dbReference>
<dbReference type="InterPro" id="IPR006048">
    <property type="entry name" value="A-amylase/branching_C"/>
</dbReference>
<dbReference type="NCBIfam" id="NF003811">
    <property type="entry name" value="PRK05402.1"/>
    <property type="match status" value="1"/>
</dbReference>
<dbReference type="HAMAP" id="MF_00685">
    <property type="entry name" value="GlgB"/>
    <property type="match status" value="1"/>
</dbReference>
<dbReference type="InterPro" id="IPR013780">
    <property type="entry name" value="Glyco_hydro_b"/>
</dbReference>
<dbReference type="Proteomes" id="UP001208938">
    <property type="component" value="Unassembled WGS sequence"/>
</dbReference>
<reference evidence="12 13" key="1">
    <citation type="submission" date="2022-10" db="EMBL/GenBank/DDBJ databases">
        <title>Pararhodobacter sp. nov., isolated from marine algae.</title>
        <authorList>
            <person name="Choi B.J."/>
            <person name="Kim J.M."/>
            <person name="Lee J.K."/>
            <person name="Choi D.G."/>
            <person name="Jeon C.O."/>
        </authorList>
    </citation>
    <scope>NUCLEOTIDE SEQUENCE [LARGE SCALE GENOMIC DNA]</scope>
    <source>
        <strain evidence="12 13">ZQ420</strain>
    </source>
</reference>
<comment type="subunit">
    <text evidence="10">Monomer.</text>
</comment>
<dbReference type="Pfam" id="PF02806">
    <property type="entry name" value="Alpha-amylase_C"/>
    <property type="match status" value="1"/>
</dbReference>
<evidence type="ECO:0000256" key="8">
    <source>
        <dbReference type="ARBA" id="ARBA00023056"/>
    </source>
</evidence>
<dbReference type="PANTHER" id="PTHR43651:SF3">
    <property type="entry name" value="1,4-ALPHA-GLUCAN-BRANCHING ENZYME"/>
    <property type="match status" value="1"/>
</dbReference>
<keyword evidence="13" id="KW-1185">Reference proteome</keyword>
<evidence type="ECO:0000256" key="3">
    <source>
        <dbReference type="ARBA" id="ARBA00004964"/>
    </source>
</evidence>
<gene>
    <name evidence="10 12" type="primary">glgB</name>
    <name evidence="12" type="ORF">OKW52_16040</name>
</gene>
<name>A0ABT3H1S3_9RHOB</name>
<dbReference type="EMBL" id="JAPDFL010000001">
    <property type="protein sequence ID" value="MCW1933726.1"/>
    <property type="molecule type" value="Genomic_DNA"/>
</dbReference>
<comment type="catalytic activity">
    <reaction evidence="1 10">
        <text>Transfers a segment of a (1-&gt;4)-alpha-D-glucan chain to a primary hydroxy group in a similar glucan chain.</text>
        <dbReference type="EC" id="2.4.1.18"/>
    </reaction>
</comment>
<dbReference type="Gene3D" id="3.20.20.80">
    <property type="entry name" value="Glycosidases"/>
    <property type="match status" value="1"/>
</dbReference>
<keyword evidence="8 10" id="KW-0320">Glycogen biosynthesis</keyword>
<dbReference type="InterPro" id="IPR013783">
    <property type="entry name" value="Ig-like_fold"/>
</dbReference>
<dbReference type="Gene3D" id="2.60.40.10">
    <property type="entry name" value="Immunoglobulins"/>
    <property type="match status" value="1"/>
</dbReference>
<organism evidence="12 13">
    <name type="scientific">Pararhodobacter zhoushanensis</name>
    <dbReference type="NCBI Taxonomy" id="2479545"/>
    <lineage>
        <taxon>Bacteria</taxon>
        <taxon>Pseudomonadati</taxon>
        <taxon>Pseudomonadota</taxon>
        <taxon>Alphaproteobacteria</taxon>
        <taxon>Rhodobacterales</taxon>
        <taxon>Paracoccaceae</taxon>
        <taxon>Pararhodobacter</taxon>
    </lineage>
</organism>
<dbReference type="SMART" id="SM00642">
    <property type="entry name" value="Aamy"/>
    <property type="match status" value="1"/>
</dbReference>
<dbReference type="CDD" id="cd02855">
    <property type="entry name" value="E_set_GBE_prok_N"/>
    <property type="match status" value="1"/>
</dbReference>
<dbReference type="GO" id="GO:0003844">
    <property type="term" value="F:1,4-alpha-glucan branching enzyme activity"/>
    <property type="evidence" value="ECO:0007669"/>
    <property type="project" value="UniProtKB-EC"/>
</dbReference>